<organism evidence="1 2">
    <name type="scientific">Heterodera trifolii</name>
    <dbReference type="NCBI Taxonomy" id="157864"/>
    <lineage>
        <taxon>Eukaryota</taxon>
        <taxon>Metazoa</taxon>
        <taxon>Ecdysozoa</taxon>
        <taxon>Nematoda</taxon>
        <taxon>Chromadorea</taxon>
        <taxon>Rhabditida</taxon>
        <taxon>Tylenchina</taxon>
        <taxon>Tylenchomorpha</taxon>
        <taxon>Tylenchoidea</taxon>
        <taxon>Heteroderidae</taxon>
        <taxon>Heteroderinae</taxon>
        <taxon>Heterodera</taxon>
    </lineage>
</organism>
<dbReference type="EMBL" id="JBICBT010001120">
    <property type="protein sequence ID" value="KAL3082125.1"/>
    <property type="molecule type" value="Genomic_DNA"/>
</dbReference>
<name>A0ABD2IXS5_9BILA</name>
<protein>
    <submittedName>
        <fullName evidence="1">Uncharacterized protein</fullName>
    </submittedName>
</protein>
<dbReference type="Proteomes" id="UP001620626">
    <property type="component" value="Unassembled WGS sequence"/>
</dbReference>
<dbReference type="AlphaFoldDB" id="A0ABD2IXS5"/>
<accession>A0ABD2IXS5</accession>
<sequence>MIHGCESSEREYLEHGGCAYEDHFHQFCNESAESECTHCLNTNCEDQELKLLTGNIKRYGGDLFVINGCGGEEQKCNRTKELDKFCNESFTKVKVVGNCTHCTGFQCNDNKELELEKGSSKTTKCYGTFHPSNEYKVPKEFKRLFTKDKKRSTITSKGENCQTFTCQDGDNWANKKRT</sequence>
<proteinExistence type="predicted"/>
<gene>
    <name evidence="1" type="ORF">niasHT_037015</name>
</gene>
<evidence type="ECO:0000313" key="1">
    <source>
        <dbReference type="EMBL" id="KAL3082125.1"/>
    </source>
</evidence>
<comment type="caution">
    <text evidence="1">The sequence shown here is derived from an EMBL/GenBank/DDBJ whole genome shotgun (WGS) entry which is preliminary data.</text>
</comment>
<reference evidence="1 2" key="1">
    <citation type="submission" date="2024-10" db="EMBL/GenBank/DDBJ databases">
        <authorList>
            <person name="Kim D."/>
        </authorList>
    </citation>
    <scope>NUCLEOTIDE SEQUENCE [LARGE SCALE GENOMIC DNA]</scope>
    <source>
        <strain evidence="1">BH-2024</strain>
    </source>
</reference>
<keyword evidence="2" id="KW-1185">Reference proteome</keyword>
<evidence type="ECO:0000313" key="2">
    <source>
        <dbReference type="Proteomes" id="UP001620626"/>
    </source>
</evidence>